<keyword evidence="5 12" id="KW-0328">Glycosyltransferase</keyword>
<gene>
    <name evidence="15" type="ORF">CANVERA_P5031</name>
</gene>
<dbReference type="OrthoDB" id="2276068at2759"/>
<name>A0A9W4XIT9_9ASCO</name>
<evidence type="ECO:0000256" key="2">
    <source>
        <dbReference type="ARBA" id="ARBA00004922"/>
    </source>
</evidence>
<comment type="catalytic activity">
    <reaction evidence="11 12">
        <text>an alpha-D-Man-(1-&gt;3)-[alpha-D-Man-(1-&gt;6)]-beta-D-Man-(1-&gt;4)-beta-D-GlcNAc-(1-&gt;4)-alpha-D-GlcNAc-diphospho-di-trans,poly-cis-dolichol + 2 GDP-alpha-D-mannose = an alpha-D-Man-(1-&gt;2)-alpha-D-Man-(1-&gt;2)-alpha-D-Man-(1-&gt;3)-[alpha-D-Man-(1-&gt;6)]-beta-D-Man-(1-&gt;4)-beta-D-GlcNAc-(1-&gt;4)-alpha-D-GlcNAc-diphospho-di-trans,poly-cis-dolichol + 2 GDP + 2 H(+)</text>
        <dbReference type="Rhea" id="RHEA:29523"/>
        <dbReference type="Rhea" id="RHEA-COMP:19515"/>
        <dbReference type="Rhea" id="RHEA-COMP:19516"/>
        <dbReference type="ChEBI" id="CHEBI:15378"/>
        <dbReference type="ChEBI" id="CHEBI:57527"/>
        <dbReference type="ChEBI" id="CHEBI:58189"/>
        <dbReference type="ChEBI" id="CHEBI:132511"/>
        <dbReference type="ChEBI" id="CHEBI:132515"/>
        <dbReference type="EC" id="2.4.1.131"/>
    </reaction>
    <physiologicalReaction direction="left-to-right" evidence="11 12">
        <dbReference type="Rhea" id="RHEA:29524"/>
    </physiologicalReaction>
</comment>
<evidence type="ECO:0000256" key="5">
    <source>
        <dbReference type="ARBA" id="ARBA00022676"/>
    </source>
</evidence>
<dbReference type="InterPro" id="IPR001296">
    <property type="entry name" value="Glyco_trans_1"/>
</dbReference>
<dbReference type="AlphaFoldDB" id="A0A9W4XIT9"/>
<comment type="similarity">
    <text evidence="12">Belongs to the glycosyltransferase group 1 family. Glycosyltransferase 4 subfamily.</text>
</comment>
<evidence type="ECO:0000256" key="1">
    <source>
        <dbReference type="ARBA" id="ARBA00004389"/>
    </source>
</evidence>
<sequence>MIHLLVGLFIIILTYQSINTLIPHYLLIPSQDWKQKISKVIEYPKPIYLKVGHKRSSFRRRLILASKCPSFYNNYTNNKLKIYPDDYTADFINEMRRRDLNDPNRKLLIGFFHPYANNGGGGEKVLWQAIKATQLANDKNICVVYTVNHETPKDILHKTKEKFNLEFDSSRIVFIYTRKFNNLIDGKYWKNFTIIGQLLGTVLLTLESIFELSPDVFIDTQGLPSSYLVVSWNLKIPIMSYTHYPILQQDMFNKLKVNSPKNLIKFAYWKLLYYFYVYLGTKIDITLANGTWTYNHLCKIWSWNKYYKKKIEILYPPCGDFIDSTSDKKLNRLLYVAQFRPEKRHDLILKEYKIYLQKQFPNIDKPTDEIPTIVFAGSTKNDFTTLDYLKKKVDELELSQFVEFIVDSSYNKIIELVSTCKFGINGMWNEHFGIGVVEYLSKGCIPIVHASAGPLLDIVTGEEIKDWYNEAGLFFKCYEDPDFKGVEKDGFLQFDNKSYPTFSKLLELLIIEDINFDQISSNGLKLVDKFSNKQFNIKWINYINELDVLEKKYREERRSKLEQVY</sequence>
<accession>A0A9W4XIT9</accession>
<dbReference type="InterPro" id="IPR031814">
    <property type="entry name" value="ALG11_N"/>
</dbReference>
<dbReference type="SUPFAM" id="SSF53756">
    <property type="entry name" value="UDP-Glycosyltransferase/glycogen phosphorylase"/>
    <property type="match status" value="1"/>
</dbReference>
<keyword evidence="10" id="KW-0472">Membrane</keyword>
<evidence type="ECO:0000259" key="13">
    <source>
        <dbReference type="Pfam" id="PF00534"/>
    </source>
</evidence>
<dbReference type="Pfam" id="PF15924">
    <property type="entry name" value="ALG11_N"/>
    <property type="match status" value="1"/>
</dbReference>
<evidence type="ECO:0000313" key="15">
    <source>
        <dbReference type="EMBL" id="CAI5760522.1"/>
    </source>
</evidence>
<dbReference type="PANTHER" id="PTHR45919:SF1">
    <property type="entry name" value="GDP-MAN:MAN(3)GLCNAC(2)-PP-DOL ALPHA-1,2-MANNOSYLTRANSFERASE"/>
    <property type="match status" value="1"/>
</dbReference>
<dbReference type="CDD" id="cd03806">
    <property type="entry name" value="GT4_ALG11-like"/>
    <property type="match status" value="1"/>
</dbReference>
<evidence type="ECO:0000256" key="6">
    <source>
        <dbReference type="ARBA" id="ARBA00022679"/>
    </source>
</evidence>
<comment type="function">
    <text evidence="12">GDP-Man:Man(3)GlcNAc(2)-PP-Dol alpha-1,2-mannosyltransferase that operates in the biosynthetic pathway of dolichol-linked oligosaccharides, the glycan precursors employed in protein asparagine (N)-glycosylation. The assembly of dolichol-linked oligosaccharides begins on the cytosolic side of the endoplasmic reticulum membrane and finishes in its lumen. The sequential addition of sugars to dolichol pyrophosphate produces dolichol-linked oligosaccharides containing fourteen sugars, including two GlcNAcs, nine mannoses and three glucoses. Once assembled, the oligosaccharide is transferred from the lipid to nascent proteins by oligosaccharyltransferases. Catalyzes, on the cytoplasmic face of the endoplasmic reticulum, the addition of the fourth and fifth mannose residues to the dolichol-linked oligosaccharide chain, to produce Man(5)GlcNAc(2)-PP-dolichol core oligosaccharide.</text>
</comment>
<dbReference type="Gene3D" id="3.40.50.2000">
    <property type="entry name" value="Glycogen Phosphorylase B"/>
    <property type="match status" value="1"/>
</dbReference>
<dbReference type="InterPro" id="IPR038013">
    <property type="entry name" value="ALG11"/>
</dbReference>
<comment type="pathway">
    <text evidence="2 12">Protein modification; protein glycosylation.</text>
</comment>
<dbReference type="PANTHER" id="PTHR45919">
    <property type="entry name" value="GDP-MAN:MAN(3)GLCNAC(2)-PP-DOL ALPHA-1,2-MANNOSYLTRANSFERASE"/>
    <property type="match status" value="1"/>
</dbReference>
<dbReference type="Proteomes" id="UP001152885">
    <property type="component" value="Unassembled WGS sequence"/>
</dbReference>
<evidence type="ECO:0000256" key="9">
    <source>
        <dbReference type="ARBA" id="ARBA00022989"/>
    </source>
</evidence>
<dbReference type="GO" id="GO:0004377">
    <property type="term" value="F:GDP-Man:Man(3)GlcNAc(2)-PP-Dol alpha-1,2-mannosyltransferase activity"/>
    <property type="evidence" value="ECO:0007669"/>
    <property type="project" value="UniProtKB-UniRule"/>
</dbReference>
<organism evidence="15 16">
    <name type="scientific">Candida verbasci</name>
    <dbReference type="NCBI Taxonomy" id="1227364"/>
    <lineage>
        <taxon>Eukaryota</taxon>
        <taxon>Fungi</taxon>
        <taxon>Dikarya</taxon>
        <taxon>Ascomycota</taxon>
        <taxon>Saccharomycotina</taxon>
        <taxon>Pichiomycetes</taxon>
        <taxon>Debaryomycetaceae</taxon>
        <taxon>Candida/Lodderomyces clade</taxon>
        <taxon>Candida</taxon>
    </lineage>
</organism>
<dbReference type="GO" id="GO:0006487">
    <property type="term" value="P:protein N-linked glycosylation"/>
    <property type="evidence" value="ECO:0007669"/>
    <property type="project" value="TreeGrafter"/>
</dbReference>
<evidence type="ECO:0000256" key="11">
    <source>
        <dbReference type="ARBA" id="ARBA00045065"/>
    </source>
</evidence>
<evidence type="ECO:0000256" key="10">
    <source>
        <dbReference type="ARBA" id="ARBA00023136"/>
    </source>
</evidence>
<evidence type="ECO:0000256" key="7">
    <source>
        <dbReference type="ARBA" id="ARBA00022692"/>
    </source>
</evidence>
<keyword evidence="16" id="KW-1185">Reference proteome</keyword>
<evidence type="ECO:0000256" key="3">
    <source>
        <dbReference type="ARBA" id="ARBA00012645"/>
    </source>
</evidence>
<evidence type="ECO:0000313" key="16">
    <source>
        <dbReference type="Proteomes" id="UP001152885"/>
    </source>
</evidence>
<evidence type="ECO:0000259" key="14">
    <source>
        <dbReference type="Pfam" id="PF15924"/>
    </source>
</evidence>
<dbReference type="Pfam" id="PF00534">
    <property type="entry name" value="Glycos_transf_1"/>
    <property type="match status" value="1"/>
</dbReference>
<dbReference type="EC" id="2.4.1.131" evidence="3 12"/>
<dbReference type="EMBL" id="CANTUO010000007">
    <property type="protein sequence ID" value="CAI5760522.1"/>
    <property type="molecule type" value="Genomic_DNA"/>
</dbReference>
<proteinExistence type="inferred from homology"/>
<comment type="caution">
    <text evidence="15">The sequence shown here is derived from an EMBL/GenBank/DDBJ whole genome shotgun (WGS) entry which is preliminary data.</text>
</comment>
<keyword evidence="6 12" id="KW-0808">Transferase</keyword>
<comment type="subcellular location">
    <subcellularLocation>
        <location evidence="1">Endoplasmic reticulum membrane</location>
        <topology evidence="1">Single-pass membrane protein</topology>
    </subcellularLocation>
</comment>
<feature type="domain" description="Glycosyl transferase family 1" evidence="13">
    <location>
        <begin position="324"/>
        <end position="478"/>
    </location>
</feature>
<feature type="domain" description="ALG11 mannosyltransferase N-terminal" evidence="14">
    <location>
        <begin position="107"/>
        <end position="301"/>
    </location>
</feature>
<protein>
    <recommendedName>
        <fullName evidence="4 12">GDP-Man:Man(3)GlcNAc(2)-PP-Dol alpha-1,2-mannosyltransferase</fullName>
        <ecNumber evidence="3 12">2.4.1.131</ecNumber>
    </recommendedName>
</protein>
<evidence type="ECO:0000256" key="12">
    <source>
        <dbReference type="RuleBase" id="RU367051"/>
    </source>
</evidence>
<reference evidence="15" key="1">
    <citation type="submission" date="2022-12" db="EMBL/GenBank/DDBJ databases">
        <authorList>
            <person name="Brejova B."/>
        </authorList>
    </citation>
    <scope>NUCLEOTIDE SEQUENCE</scope>
</reference>
<evidence type="ECO:0000256" key="8">
    <source>
        <dbReference type="ARBA" id="ARBA00022824"/>
    </source>
</evidence>
<dbReference type="GO" id="GO:0005789">
    <property type="term" value="C:endoplasmic reticulum membrane"/>
    <property type="evidence" value="ECO:0007669"/>
    <property type="project" value="UniProtKB-SubCell"/>
</dbReference>
<evidence type="ECO:0000256" key="4">
    <source>
        <dbReference type="ARBA" id="ARBA00022018"/>
    </source>
</evidence>
<keyword evidence="8 12" id="KW-0256">Endoplasmic reticulum</keyword>
<keyword evidence="7" id="KW-0812">Transmembrane</keyword>
<keyword evidence="9" id="KW-1133">Transmembrane helix</keyword>